<evidence type="ECO:0000313" key="3">
    <source>
        <dbReference type="EMBL" id="KXN71658.1"/>
    </source>
</evidence>
<dbReference type="OrthoDB" id="414698at2759"/>
<feature type="domain" description="Serine hydrolase" evidence="2">
    <location>
        <begin position="9"/>
        <end position="216"/>
    </location>
</feature>
<dbReference type="PANTHER" id="PTHR48070:SF6">
    <property type="entry name" value="ESTERASE OVCA2"/>
    <property type="match status" value="1"/>
</dbReference>
<reference evidence="3 4" key="1">
    <citation type="journal article" date="2015" name="Genome Biol. Evol.">
        <title>Phylogenomic analyses indicate that early fungi evolved digesting cell walls of algal ancestors of land plants.</title>
        <authorList>
            <person name="Chang Y."/>
            <person name="Wang S."/>
            <person name="Sekimoto S."/>
            <person name="Aerts A.L."/>
            <person name="Choi C."/>
            <person name="Clum A."/>
            <person name="LaButti K.M."/>
            <person name="Lindquist E.A."/>
            <person name="Yee Ngan C."/>
            <person name="Ohm R.A."/>
            <person name="Salamov A.A."/>
            <person name="Grigoriev I.V."/>
            <person name="Spatafora J.W."/>
            <person name="Berbee M.L."/>
        </authorList>
    </citation>
    <scope>NUCLEOTIDE SEQUENCE [LARGE SCALE GENOMIC DNA]</scope>
    <source>
        <strain evidence="3 4">NRRL 28638</strain>
    </source>
</reference>
<dbReference type="PANTHER" id="PTHR48070">
    <property type="entry name" value="ESTERASE OVCA2"/>
    <property type="match status" value="1"/>
</dbReference>
<dbReference type="EMBL" id="KQ964470">
    <property type="protein sequence ID" value="KXN71658.1"/>
    <property type="molecule type" value="Genomic_DNA"/>
</dbReference>
<gene>
    <name evidence="3" type="ORF">CONCODRAFT_78228</name>
</gene>
<evidence type="ECO:0000313" key="4">
    <source>
        <dbReference type="Proteomes" id="UP000070444"/>
    </source>
</evidence>
<evidence type="ECO:0000259" key="2">
    <source>
        <dbReference type="Pfam" id="PF03959"/>
    </source>
</evidence>
<dbReference type="Gene3D" id="3.40.50.1820">
    <property type="entry name" value="alpha/beta hydrolase"/>
    <property type="match status" value="1"/>
</dbReference>
<dbReference type="InterPro" id="IPR005645">
    <property type="entry name" value="FSH-like_dom"/>
</dbReference>
<keyword evidence="1" id="KW-0378">Hydrolase</keyword>
<dbReference type="GO" id="GO:0005737">
    <property type="term" value="C:cytoplasm"/>
    <property type="evidence" value="ECO:0007669"/>
    <property type="project" value="TreeGrafter"/>
</dbReference>
<keyword evidence="4" id="KW-1185">Reference proteome</keyword>
<dbReference type="AlphaFoldDB" id="A0A137P9H0"/>
<evidence type="ECO:0000256" key="1">
    <source>
        <dbReference type="ARBA" id="ARBA00022801"/>
    </source>
</evidence>
<dbReference type="Proteomes" id="UP000070444">
    <property type="component" value="Unassembled WGS sequence"/>
</dbReference>
<dbReference type="Pfam" id="PF03959">
    <property type="entry name" value="FSH1"/>
    <property type="match status" value="1"/>
</dbReference>
<dbReference type="OMA" id="CYSGFIA"/>
<organism evidence="3 4">
    <name type="scientific">Conidiobolus coronatus (strain ATCC 28846 / CBS 209.66 / NRRL 28638)</name>
    <name type="common">Delacroixia coronata</name>
    <dbReference type="NCBI Taxonomy" id="796925"/>
    <lineage>
        <taxon>Eukaryota</taxon>
        <taxon>Fungi</taxon>
        <taxon>Fungi incertae sedis</taxon>
        <taxon>Zoopagomycota</taxon>
        <taxon>Entomophthoromycotina</taxon>
        <taxon>Entomophthoromycetes</taxon>
        <taxon>Entomophthorales</taxon>
        <taxon>Ancylistaceae</taxon>
        <taxon>Conidiobolus</taxon>
    </lineage>
</organism>
<dbReference type="STRING" id="796925.A0A137P9H0"/>
<protein>
    <submittedName>
        <fullName evidence="3">FSH1-domain-containing protein</fullName>
    </submittedName>
</protein>
<dbReference type="GO" id="GO:0016787">
    <property type="term" value="F:hydrolase activity"/>
    <property type="evidence" value="ECO:0007669"/>
    <property type="project" value="UniProtKB-KW"/>
</dbReference>
<dbReference type="InterPro" id="IPR050593">
    <property type="entry name" value="LovG"/>
</dbReference>
<proteinExistence type="predicted"/>
<dbReference type="InterPro" id="IPR029058">
    <property type="entry name" value="AB_hydrolase_fold"/>
</dbReference>
<sequence>MTATISKSLPKILCLHGYGQNSTIFTKKTGYLRPYLKNQLEFIYINAPNPLDDDHQFVIQMKELLKESGKSNDYEALNYWFNRVDDRYVMFHETIDYINKVLREQGPFVGILGFSQGAIFTSILTTLLEQNHPLIKPSNHGGLKFSVMISGFFPRDKEIAGLFQLPVKTPSLHVIGDEDPVVTSEMSLDLSEKFINPKVIRHPGGHVLPTKAEYRKGIIEFIASNLSSTTINSSNGSNL</sequence>
<dbReference type="SUPFAM" id="SSF53474">
    <property type="entry name" value="alpha/beta-Hydrolases"/>
    <property type="match status" value="1"/>
</dbReference>
<accession>A0A137P9H0</accession>
<dbReference type="GO" id="GO:0005634">
    <property type="term" value="C:nucleus"/>
    <property type="evidence" value="ECO:0007669"/>
    <property type="project" value="TreeGrafter"/>
</dbReference>
<name>A0A137P9H0_CONC2</name>